<feature type="domain" description="Aldehyde dehydrogenase" evidence="5">
    <location>
        <begin position="545"/>
        <end position="642"/>
    </location>
</feature>
<comment type="caution">
    <text evidence="6">The sequence shown here is derived from an EMBL/GenBank/DDBJ whole genome shotgun (WGS) entry which is preliminary data.</text>
</comment>
<reference evidence="6" key="1">
    <citation type="submission" date="2019-11" db="EMBL/GenBank/DDBJ databases">
        <authorList>
            <person name="Liu Y."/>
            <person name="Hou J."/>
            <person name="Li T.-Q."/>
            <person name="Guan C.-H."/>
            <person name="Wu X."/>
            <person name="Wu H.-Z."/>
            <person name="Ling F."/>
            <person name="Zhang R."/>
            <person name="Shi X.-G."/>
            <person name="Ren J.-P."/>
            <person name="Chen E.-F."/>
            <person name="Sun J.-M."/>
        </authorList>
    </citation>
    <scope>NUCLEOTIDE SEQUENCE</scope>
    <source>
        <strain evidence="6">Adult_tree_wgs_1</strain>
        <tissue evidence="6">Leaves</tissue>
    </source>
</reference>
<dbReference type="OrthoDB" id="310895at2759"/>
<dbReference type="Proteomes" id="UP000626092">
    <property type="component" value="Unassembled WGS sequence"/>
</dbReference>
<feature type="domain" description="Aldehyde dehydrogenase" evidence="5">
    <location>
        <begin position="644"/>
        <end position="696"/>
    </location>
</feature>
<dbReference type="Pfam" id="PF00171">
    <property type="entry name" value="Aldedh"/>
    <property type="match status" value="7"/>
</dbReference>
<dbReference type="GO" id="GO:0006574">
    <property type="term" value="P:L-valine catabolic process"/>
    <property type="evidence" value="ECO:0007669"/>
    <property type="project" value="TreeGrafter"/>
</dbReference>
<name>A0A834LC34_RHOSS</name>
<gene>
    <name evidence="6" type="ORF">RHSIM_Rhsim11G0141000</name>
</gene>
<feature type="compositionally biased region" description="Polar residues" evidence="4">
    <location>
        <begin position="895"/>
        <end position="942"/>
    </location>
</feature>
<dbReference type="InterPro" id="IPR010061">
    <property type="entry name" value="MeMal-semiAld_DH"/>
</dbReference>
<dbReference type="InterPro" id="IPR016161">
    <property type="entry name" value="Ald_DH/histidinol_DH"/>
</dbReference>
<evidence type="ECO:0000256" key="4">
    <source>
        <dbReference type="SAM" id="MobiDB-lite"/>
    </source>
</evidence>
<dbReference type="Gene3D" id="3.40.309.10">
    <property type="entry name" value="Aldehyde Dehydrogenase, Chain A, domain 2"/>
    <property type="match status" value="2"/>
</dbReference>
<feature type="region of interest" description="Disordered" evidence="4">
    <location>
        <begin position="894"/>
        <end position="942"/>
    </location>
</feature>
<dbReference type="Gene3D" id="3.40.605.10">
    <property type="entry name" value="Aldehyde Dehydrogenase, Chain A, domain 1"/>
    <property type="match status" value="2"/>
</dbReference>
<sequence length="1582" mass="173006">MPNADRFPISNYPFHSLFKDMFSVHNASPEMQCWPISRPRIDRVIVQFTVYSKIVVIFPHAYAAFASELQYFGLALNHFKYFYLHVLEFEAHCLSNLVSWYQCGQAKQNSSLSFTLGLMEIQDYSGLPETPQMLPPPPGSFIDREELIQHVGEFAISQGYVVTIKQSKKERVVILGCDRGGVYRNRRKSVDEASGEHIRKRKTGSRLTNCPFECVGKKDDSLWVLSIKNGSHNHEPLTDISEHPAARRFTETEVLLVKEMTEAGLKPRQILKRLRQSNPELLSTPKHVYNIKAKLRQGNITVKRFKTLRPQTSAVGNLHLPSTSEPSWRQRYPPRVPNLIGGRFVDSQSSASVDVINPATQQVVSQVPFTTTEEFKAAIFAAKRAFPSWRNTLVTTRQRIMFKLQELIRRDIDKLAFNITSEQGKTLKDAYSEVLRGLEVLEHACGMAGLQVGEFASNIPNGIDTYSIREPLGVCAGICSFNFPAMIPLWMFPFAVACGNTFILKPSEKAPGSQLYLSSVASQKRGIPVNCNSHIPLCCGLGPSIILAELALEAGLPNGVLNIVHGTNEIMNAICDEDDIKAISFADSDKASRYLYARASANGKRIQSNSGAKSSAIVMPDANMDTTLNALFAAGFGAAGQREDKLVEHAKSLKINAGTEPDADLGPMISKQAKEHICRLIQNGIDSGATLALDGRNIVVLHAKRYAFLVEESTQAFIQIYRGSKSLLRKRARVDNGAEKCQVLEVPRYELGNFVGPTILSDIREDMECYKEQIFGPVLLCMEVDSLDDAINIVNRNKCGNGASIFTASIAAARKFQTEIVAGQVGINVPVAAPLPFFSFTGSNASFAGDLNFSGKAGVEFYTQVKTVTQQWKDFDISNGMCLENGGFLEFPNSYEPQQTLPTSDGSEQTLANSDGSQQSVPTSDGSQQTFPNSNRSQQMQNAQEEIHGLNLNQEQLQITSTFEILRKIMLQFSLRRARALRSLSPQIFALSNSCLSTAAEQSWKHRSPPRVPNLIGGSFVDSQSSEFIDVVNPATQDVVSQVPLTTNEEFEAAVSAAKQAFPSWRNTPITTRQRIMFKLQELMRRDTDKLAANITLEQGKTLKDAQGDVFRGLEVVEHACGMATLQMGEFVPSVSNGIDTYSLREPLGVCAGICPFNFPAMVPLWMFPVAVTCGNTFILKPSEKDPGASILLAELAKEAGLPDGVLNIVHGTNDIVNAICDDDEIKAISFVGSNTLWIDCCGCIALKAGHACSPCLKPEVTKFADFVALLGKSNMQTLNKSVLSGVWVGKKLGTYVSLALFCKLDTLRLDPHIGVLSAQAWLLVSIAGMHIYARASAKGKRVQSNMGAKNHGIVMPDANMDATLNALVAAGFGAAGQREDKLVKHAKALKVSAGTDPRADLGPVISKQAKKRICRLIQSGVDNGAKLLLDGRNIVVPGYEHGNFIGPTILSDVTADMECYKEEIFGPVLLCLQADSLEEAINFVNRNKYGNGASIFTTSGVVARKFQTEIEAGQVGINVPIPVPLPFFSFTGSKASFAGDLNFYGKGGVHFYTQVKTVTQQWKDSPTGSGVSLAMPTSQKS</sequence>
<feature type="domain" description="Aldehyde dehydrogenase" evidence="5">
    <location>
        <begin position="1381"/>
        <end position="1559"/>
    </location>
</feature>
<dbReference type="CDD" id="cd07085">
    <property type="entry name" value="ALDH_F6_MMSDH"/>
    <property type="match status" value="2"/>
</dbReference>
<evidence type="ECO:0000256" key="1">
    <source>
        <dbReference type="ARBA" id="ARBA00013048"/>
    </source>
</evidence>
<evidence type="ECO:0000313" key="7">
    <source>
        <dbReference type="Proteomes" id="UP000626092"/>
    </source>
</evidence>
<feature type="domain" description="Aldehyde dehydrogenase" evidence="5">
    <location>
        <begin position="1328"/>
        <end position="1379"/>
    </location>
</feature>
<keyword evidence="2" id="KW-0560">Oxidoreductase</keyword>
<feature type="domain" description="Aldehyde dehydrogenase" evidence="5">
    <location>
        <begin position="344"/>
        <end position="528"/>
    </location>
</feature>
<keyword evidence="3" id="KW-0520">NAD</keyword>
<feature type="domain" description="Aldehyde dehydrogenase" evidence="5">
    <location>
        <begin position="1020"/>
        <end position="1235"/>
    </location>
</feature>
<dbReference type="InterPro" id="IPR016163">
    <property type="entry name" value="Ald_DH_C"/>
</dbReference>
<protein>
    <recommendedName>
        <fullName evidence="1">methylmalonate-semialdehyde dehydrogenase (CoA acylating)</fullName>
        <ecNumber evidence="1">1.2.1.27</ecNumber>
    </recommendedName>
</protein>
<proteinExistence type="predicted"/>
<dbReference type="GO" id="GO:0005739">
    <property type="term" value="C:mitochondrion"/>
    <property type="evidence" value="ECO:0007669"/>
    <property type="project" value="TreeGrafter"/>
</dbReference>
<dbReference type="GO" id="GO:0004491">
    <property type="term" value="F:methylmalonate-semialdehyde dehydrogenase (acylating, NAD) activity"/>
    <property type="evidence" value="ECO:0007669"/>
    <property type="project" value="UniProtKB-EC"/>
</dbReference>
<dbReference type="InterPro" id="IPR015590">
    <property type="entry name" value="Aldehyde_DH_dom"/>
</dbReference>
<keyword evidence="7" id="KW-1185">Reference proteome</keyword>
<dbReference type="EMBL" id="WJXA01000011">
    <property type="protein sequence ID" value="KAF7128138.1"/>
    <property type="molecule type" value="Genomic_DNA"/>
</dbReference>
<feature type="domain" description="Aldehyde dehydrogenase" evidence="5">
    <location>
        <begin position="746"/>
        <end position="868"/>
    </location>
</feature>
<organism evidence="6 7">
    <name type="scientific">Rhododendron simsii</name>
    <name type="common">Sims's rhododendron</name>
    <dbReference type="NCBI Taxonomy" id="118357"/>
    <lineage>
        <taxon>Eukaryota</taxon>
        <taxon>Viridiplantae</taxon>
        <taxon>Streptophyta</taxon>
        <taxon>Embryophyta</taxon>
        <taxon>Tracheophyta</taxon>
        <taxon>Spermatophyta</taxon>
        <taxon>Magnoliopsida</taxon>
        <taxon>eudicotyledons</taxon>
        <taxon>Gunneridae</taxon>
        <taxon>Pentapetalae</taxon>
        <taxon>asterids</taxon>
        <taxon>Ericales</taxon>
        <taxon>Ericaceae</taxon>
        <taxon>Ericoideae</taxon>
        <taxon>Rhodoreae</taxon>
        <taxon>Rhododendron</taxon>
    </lineage>
</organism>
<dbReference type="PANTHER" id="PTHR43866:SF6">
    <property type="entry name" value="METHYLMALONATE-SEMIALDEHYDE DEHYDROGENASE (COA ACYLATING)"/>
    <property type="match status" value="1"/>
</dbReference>
<evidence type="ECO:0000256" key="2">
    <source>
        <dbReference type="ARBA" id="ARBA00023002"/>
    </source>
</evidence>
<dbReference type="InterPro" id="IPR016162">
    <property type="entry name" value="Ald_DH_N"/>
</dbReference>
<evidence type="ECO:0000259" key="5">
    <source>
        <dbReference type="Pfam" id="PF00171"/>
    </source>
</evidence>
<dbReference type="FunFam" id="3.40.605.10:FF:000003">
    <property type="entry name" value="Methylmalonate-semialdehyde dehydrogenase [acylating]"/>
    <property type="match status" value="1"/>
</dbReference>
<dbReference type="PANTHER" id="PTHR43866">
    <property type="entry name" value="MALONATE-SEMIALDEHYDE DEHYDROGENASE"/>
    <property type="match status" value="1"/>
</dbReference>
<evidence type="ECO:0000313" key="6">
    <source>
        <dbReference type="EMBL" id="KAF7128138.1"/>
    </source>
</evidence>
<dbReference type="EC" id="1.2.1.27" evidence="1"/>
<dbReference type="FunFam" id="3.40.309.10:FF:000002">
    <property type="entry name" value="Methylmalonate-semialdehyde dehydrogenase (Acylating)"/>
    <property type="match status" value="1"/>
</dbReference>
<dbReference type="SUPFAM" id="SSF53720">
    <property type="entry name" value="ALDH-like"/>
    <property type="match status" value="3"/>
</dbReference>
<dbReference type="GO" id="GO:0006210">
    <property type="term" value="P:thymine catabolic process"/>
    <property type="evidence" value="ECO:0007669"/>
    <property type="project" value="TreeGrafter"/>
</dbReference>
<evidence type="ECO:0000256" key="3">
    <source>
        <dbReference type="ARBA" id="ARBA00023027"/>
    </source>
</evidence>
<accession>A0A834LC34</accession>